<evidence type="ECO:0000313" key="8">
    <source>
        <dbReference type="Proteomes" id="UP001149719"/>
    </source>
</evidence>
<dbReference type="InterPro" id="IPR013497">
    <property type="entry name" value="Topo_IA_cen"/>
</dbReference>
<dbReference type="PANTHER" id="PTHR11390">
    <property type="entry name" value="PROKARYOTIC DNA TOPOISOMERASE"/>
    <property type="match status" value="1"/>
</dbReference>
<dbReference type="SUPFAM" id="SSF56712">
    <property type="entry name" value="Prokaryotic type I DNA topoisomerase"/>
    <property type="match status" value="1"/>
</dbReference>
<dbReference type="PROSITE" id="PS52039">
    <property type="entry name" value="TOPO_IA_2"/>
    <property type="match status" value="1"/>
</dbReference>
<keyword evidence="1 7" id="KW-0413">Isomerase</keyword>
<gene>
    <name evidence="7" type="ORF">O1D97_16675</name>
</gene>
<dbReference type="Pfam" id="PF01131">
    <property type="entry name" value="Topoisom_bac"/>
    <property type="match status" value="1"/>
</dbReference>
<dbReference type="InterPro" id="IPR013825">
    <property type="entry name" value="Topo_IA_cen_sub2"/>
</dbReference>
<dbReference type="PANTHER" id="PTHR11390:SF21">
    <property type="entry name" value="DNA TOPOISOMERASE 3-ALPHA"/>
    <property type="match status" value="1"/>
</dbReference>
<dbReference type="InterPro" id="IPR013824">
    <property type="entry name" value="Topo_IA_cen_sub1"/>
</dbReference>
<evidence type="ECO:0000256" key="2">
    <source>
        <dbReference type="ARBA" id="ARBA00030003"/>
    </source>
</evidence>
<dbReference type="EMBL" id="JAPUBN010000020">
    <property type="protein sequence ID" value="MCZ2723201.1"/>
    <property type="molecule type" value="Genomic_DNA"/>
</dbReference>
<accession>A0ABT4JXR9</accession>
<proteinExistence type="predicted"/>
<dbReference type="GO" id="GO:0016853">
    <property type="term" value="F:isomerase activity"/>
    <property type="evidence" value="ECO:0007669"/>
    <property type="project" value="UniProtKB-KW"/>
</dbReference>
<evidence type="ECO:0000313" key="7">
    <source>
        <dbReference type="EMBL" id="MCZ2723201.1"/>
    </source>
</evidence>
<name>A0ABT4JXR9_9GAMM</name>
<reference evidence="7" key="1">
    <citation type="submission" date="2022-12" db="EMBL/GenBank/DDBJ databases">
        <title>Marinomonas 15G1-11 sp. nov, isolated from marine algae.</title>
        <authorList>
            <person name="Butt M."/>
            <person name="Choi D.G."/>
            <person name="Kim J.M."/>
            <person name="Lee J.K."/>
            <person name="Baek J.H."/>
            <person name="Jeon C.O."/>
        </authorList>
    </citation>
    <scope>NUCLEOTIDE SEQUENCE</scope>
    <source>
        <strain evidence="7">15G1-11</strain>
    </source>
</reference>
<evidence type="ECO:0000256" key="4">
    <source>
        <dbReference type="ARBA" id="ARBA00032235"/>
    </source>
</evidence>
<dbReference type="PRINTS" id="PR00417">
    <property type="entry name" value="PRTPISMRASEI"/>
</dbReference>
<keyword evidence="8" id="KW-1185">Reference proteome</keyword>
<dbReference type="Gene3D" id="1.10.460.10">
    <property type="entry name" value="Topoisomerase I, domain 2"/>
    <property type="match status" value="1"/>
</dbReference>
<dbReference type="InterPro" id="IPR000380">
    <property type="entry name" value="Topo_IA"/>
</dbReference>
<dbReference type="InterPro" id="IPR003601">
    <property type="entry name" value="Topo_IA_2"/>
</dbReference>
<dbReference type="SMART" id="SM00436">
    <property type="entry name" value="TOP1Bc"/>
    <property type="match status" value="1"/>
</dbReference>
<dbReference type="Proteomes" id="UP001149719">
    <property type="component" value="Unassembled WGS sequence"/>
</dbReference>
<dbReference type="InterPro" id="IPR023405">
    <property type="entry name" value="Topo_IA_core_domain"/>
</dbReference>
<evidence type="ECO:0000259" key="6">
    <source>
        <dbReference type="PROSITE" id="PS52039"/>
    </source>
</evidence>
<organism evidence="7 8">
    <name type="scientific">Marinomonas phaeophyticola</name>
    <dbReference type="NCBI Taxonomy" id="3004091"/>
    <lineage>
        <taxon>Bacteria</taxon>
        <taxon>Pseudomonadati</taxon>
        <taxon>Pseudomonadota</taxon>
        <taxon>Gammaproteobacteria</taxon>
        <taxon>Oceanospirillales</taxon>
        <taxon>Oceanospirillaceae</taxon>
        <taxon>Marinomonas</taxon>
    </lineage>
</organism>
<sequence>MNPSAIKKSLSNLRNNTDFVPLATSALARARADWLYGINMTRLCTLQGQKSGYSGVLSIGRVQTPILGLVVHRDQEIEKFIPKPFYEVFITLATAKKEQYQAKWKPSEACSPYMDEDGRVLSKKLAQNVVNRVTGKKGTVTLVKTENKKQPPSSL</sequence>
<protein>
    <recommendedName>
        <fullName evidence="5">Omega-protein</fullName>
    </recommendedName>
    <alternativeName>
        <fullName evidence="4">Relaxing enzyme</fullName>
    </alternativeName>
    <alternativeName>
        <fullName evidence="2">Swivelase</fullName>
    </alternativeName>
    <alternativeName>
        <fullName evidence="3">Untwisting enzyme</fullName>
    </alternativeName>
</protein>
<comment type="caution">
    <text evidence="7">The sequence shown here is derived from an EMBL/GenBank/DDBJ whole genome shotgun (WGS) entry which is preliminary data.</text>
</comment>
<dbReference type="Gene3D" id="2.70.20.10">
    <property type="entry name" value="Topoisomerase I, domain 3"/>
    <property type="match status" value="1"/>
</dbReference>
<evidence type="ECO:0000256" key="1">
    <source>
        <dbReference type="ARBA" id="ARBA00023235"/>
    </source>
</evidence>
<evidence type="ECO:0000256" key="5">
    <source>
        <dbReference type="ARBA" id="ARBA00032877"/>
    </source>
</evidence>
<feature type="domain" description="Topo IA-type catalytic" evidence="6">
    <location>
        <begin position="19"/>
        <end position="155"/>
    </location>
</feature>
<evidence type="ECO:0000256" key="3">
    <source>
        <dbReference type="ARBA" id="ARBA00031985"/>
    </source>
</evidence>